<comment type="caution">
    <text evidence="3">The sequence shown here is derived from an EMBL/GenBank/DDBJ whole genome shotgun (WGS) entry which is preliminary data.</text>
</comment>
<dbReference type="AlphaFoldDB" id="A0A255E4S1"/>
<feature type="transmembrane region" description="Helical" evidence="2">
    <location>
        <begin position="69"/>
        <end position="87"/>
    </location>
</feature>
<proteinExistence type="predicted"/>
<feature type="transmembrane region" description="Helical" evidence="2">
    <location>
        <begin position="37"/>
        <end position="62"/>
    </location>
</feature>
<name>A0A255E4S1_9ACTN</name>
<evidence type="ECO:0000256" key="1">
    <source>
        <dbReference type="SAM" id="MobiDB-lite"/>
    </source>
</evidence>
<feature type="compositionally biased region" description="Acidic residues" evidence="1">
    <location>
        <begin position="179"/>
        <end position="195"/>
    </location>
</feature>
<feature type="compositionally biased region" description="Low complexity" evidence="1">
    <location>
        <begin position="153"/>
        <end position="164"/>
    </location>
</feature>
<dbReference type="Pfam" id="PF09534">
    <property type="entry name" value="Trp_oprn_chp"/>
    <property type="match status" value="1"/>
</dbReference>
<evidence type="ECO:0000313" key="3">
    <source>
        <dbReference type="EMBL" id="OYN86568.1"/>
    </source>
</evidence>
<evidence type="ECO:0000313" key="4">
    <source>
        <dbReference type="Proteomes" id="UP000216533"/>
    </source>
</evidence>
<dbReference type="InterPro" id="IPR019051">
    <property type="entry name" value="Trp_biosyn_TM_oprn/chp"/>
</dbReference>
<keyword evidence="2" id="KW-0472">Membrane</keyword>
<dbReference type="Proteomes" id="UP000216533">
    <property type="component" value="Unassembled WGS sequence"/>
</dbReference>
<reference evidence="3 4" key="1">
    <citation type="submission" date="2017-07" db="EMBL/GenBank/DDBJ databases">
        <title>Draft whole genome sequences of clinical Proprionibacteriaceae strains.</title>
        <authorList>
            <person name="Bernier A.-M."/>
            <person name="Bernard K."/>
            <person name="Domingo M.-C."/>
        </authorList>
    </citation>
    <scope>NUCLEOTIDE SEQUENCE [LARGE SCALE GENOMIC DNA]</scope>
    <source>
        <strain evidence="3 4">NML 160184</strain>
    </source>
</reference>
<gene>
    <name evidence="3" type="ORF">CGZ92_09550</name>
</gene>
<evidence type="ECO:0000256" key="2">
    <source>
        <dbReference type="SAM" id="Phobius"/>
    </source>
</evidence>
<accession>A0A255E4S1</accession>
<sequence>MSRSLVGLVLMAAAVGGLAAAAPDWWSVQAEQSPEVTVAGAAMLGRGLALAVLAGSVLGWLLHGMGRRILGVVMVLLGIGMVAAVLAEPLPSELEVLTELRQVSLASEYTLVRAPWPWLHLACGGVVSLAGAALAYWSLRWPSASRRFETGDSDSSADSTGGARAAEEPSLDLWRSLDEGQDPTVDDDQPEESEPGAEPATPDYGADAEDRRAE</sequence>
<keyword evidence="2" id="KW-1133">Transmembrane helix</keyword>
<feature type="region of interest" description="Disordered" evidence="1">
    <location>
        <begin position="147"/>
        <end position="214"/>
    </location>
</feature>
<evidence type="ECO:0008006" key="5">
    <source>
        <dbReference type="Google" id="ProtNLM"/>
    </source>
</evidence>
<dbReference type="EMBL" id="NMVI01000018">
    <property type="protein sequence ID" value="OYN86568.1"/>
    <property type="molecule type" value="Genomic_DNA"/>
</dbReference>
<feature type="transmembrane region" description="Helical" evidence="2">
    <location>
        <begin position="118"/>
        <end position="139"/>
    </location>
</feature>
<organism evidence="3 4">
    <name type="scientific">Parenemella sanctibonifatiensis</name>
    <dbReference type="NCBI Taxonomy" id="2016505"/>
    <lineage>
        <taxon>Bacteria</taxon>
        <taxon>Bacillati</taxon>
        <taxon>Actinomycetota</taxon>
        <taxon>Actinomycetes</taxon>
        <taxon>Propionibacteriales</taxon>
        <taxon>Propionibacteriaceae</taxon>
        <taxon>Parenemella</taxon>
    </lineage>
</organism>
<keyword evidence="2" id="KW-0812">Transmembrane</keyword>
<protein>
    <recommendedName>
        <fullName evidence="5">Trp biosynthesis-associated membrane protein</fullName>
    </recommendedName>
</protein>